<feature type="domain" description="Glycosyl hydrolase family 30 beta sandwich" evidence="6">
    <location>
        <begin position="394"/>
        <end position="440"/>
    </location>
</feature>
<dbReference type="InterPro" id="IPR017853">
    <property type="entry name" value="GH"/>
</dbReference>
<dbReference type="InterPro" id="IPR013780">
    <property type="entry name" value="Glyco_hydro_b"/>
</dbReference>
<dbReference type="RefSeq" id="WP_125685324.1">
    <property type="nucleotide sequence ID" value="NZ_JBHSSI010000078.1"/>
</dbReference>
<dbReference type="Pfam" id="PF02055">
    <property type="entry name" value="Glyco_hydro_30"/>
    <property type="match status" value="1"/>
</dbReference>
<evidence type="ECO:0000256" key="1">
    <source>
        <dbReference type="ARBA" id="ARBA00005382"/>
    </source>
</evidence>
<reference evidence="8" key="1">
    <citation type="journal article" date="2019" name="Int. J. Syst. Evol. Microbiol.">
        <title>The Global Catalogue of Microorganisms (GCM) 10K type strain sequencing project: providing services to taxonomists for standard genome sequencing and annotation.</title>
        <authorList>
            <consortium name="The Broad Institute Genomics Platform"/>
            <consortium name="The Broad Institute Genome Sequencing Center for Infectious Disease"/>
            <person name="Wu L."/>
            <person name="Ma J."/>
        </authorList>
    </citation>
    <scope>NUCLEOTIDE SEQUENCE [LARGE SCALE GENOMIC DNA]</scope>
    <source>
        <strain evidence="8">CCM 8908</strain>
    </source>
</reference>
<comment type="caution">
    <text evidence="7">The sequence shown here is derived from an EMBL/GenBank/DDBJ whole genome shotgun (WGS) entry which is preliminary data.</text>
</comment>
<evidence type="ECO:0000256" key="2">
    <source>
        <dbReference type="ARBA" id="ARBA00022729"/>
    </source>
</evidence>
<evidence type="ECO:0000259" key="6">
    <source>
        <dbReference type="Pfam" id="PF17189"/>
    </source>
</evidence>
<comment type="similarity">
    <text evidence="1 4">Belongs to the glycosyl hydrolase 30 family.</text>
</comment>
<keyword evidence="4" id="KW-0326">Glycosidase</keyword>
<dbReference type="InterPro" id="IPR033452">
    <property type="entry name" value="GH30_C"/>
</dbReference>
<dbReference type="EMBL" id="JBHSSI010000078">
    <property type="protein sequence ID" value="MFC6261751.1"/>
    <property type="molecule type" value="Genomic_DNA"/>
</dbReference>
<dbReference type="GO" id="GO:0016787">
    <property type="term" value="F:hydrolase activity"/>
    <property type="evidence" value="ECO:0007669"/>
    <property type="project" value="UniProtKB-KW"/>
</dbReference>
<accession>A0ABW1TKA6</accession>
<evidence type="ECO:0000313" key="8">
    <source>
        <dbReference type="Proteomes" id="UP001596283"/>
    </source>
</evidence>
<protein>
    <submittedName>
        <fullName evidence="7">Glycoside hydrolase family 30 beta sandwich domain-containing protein</fullName>
    </submittedName>
</protein>
<dbReference type="InterPro" id="IPR001139">
    <property type="entry name" value="Glyco_hydro_30"/>
</dbReference>
<dbReference type="Pfam" id="PF17189">
    <property type="entry name" value="Glyco_hydro_30C"/>
    <property type="match status" value="1"/>
</dbReference>
<evidence type="ECO:0000259" key="5">
    <source>
        <dbReference type="Pfam" id="PF02055"/>
    </source>
</evidence>
<dbReference type="SUPFAM" id="SSF51445">
    <property type="entry name" value="(Trans)glycosidases"/>
    <property type="match status" value="1"/>
</dbReference>
<gene>
    <name evidence="7" type="ORF">ACFP1C_12485</name>
</gene>
<dbReference type="Gene3D" id="3.20.20.80">
    <property type="entry name" value="Glycosidases"/>
    <property type="match status" value="1"/>
</dbReference>
<dbReference type="Proteomes" id="UP001596283">
    <property type="component" value="Unassembled WGS sequence"/>
</dbReference>
<evidence type="ECO:0000313" key="7">
    <source>
        <dbReference type="EMBL" id="MFC6261751.1"/>
    </source>
</evidence>
<dbReference type="Gene3D" id="2.60.40.1180">
    <property type="entry name" value="Golgi alpha-mannosidase II"/>
    <property type="match status" value="1"/>
</dbReference>
<feature type="domain" description="Glycosyl hydrolase family 30 TIM-barrel" evidence="5">
    <location>
        <begin position="40"/>
        <end position="378"/>
    </location>
</feature>
<keyword evidence="2" id="KW-0732">Signal</keyword>
<evidence type="ECO:0000256" key="4">
    <source>
        <dbReference type="RuleBase" id="RU361188"/>
    </source>
</evidence>
<sequence length="443" mass="50175">MKATQYETTQQEKLVTKQLATTTAVNHNHLNVGTTQQQEIWGFGQTFNELGAVALQGAPTQARDEIMDDLFKPGVGMNYSICRIPVGASDYAVSWYSADETPADYDLVDFSIERDKKYLLPYIKDALKRNADLKFSASPWSPPTWMKTKPVYNYGVLKHDAKTQQAYANYFAKFIRAYDAEGVHISELYVQNEPQRNQKFPSCYWTGEELRDFIKNYLGPTFAKLGLKTDIWLGTINSPLEDTEMTADTTTDYPVITETVLSDPEAYQYIKGVTYQWAGKSVLQRTVQSFPELNYLQSESECGNGQNTWTYAEYVFNLYRHYFNNGVNGYLYWNSVLNAGGESSWGWQQNSLISIDAESGAITYNPEYYVMKHYAHFVKPGAHMLTYDGHLSGESIAFENPDGQVVVVMSNSMNSGRDITLEVKGEIFTAAVQAHSFNTFVIE</sequence>
<keyword evidence="3 4" id="KW-0378">Hydrolase</keyword>
<evidence type="ECO:0000256" key="3">
    <source>
        <dbReference type="ARBA" id="ARBA00022801"/>
    </source>
</evidence>
<name>A0ABW1TKA6_9LACO</name>
<organism evidence="7 8">
    <name type="scientific">Levilactobacillus fujinensis</name>
    <dbReference type="NCBI Taxonomy" id="2486024"/>
    <lineage>
        <taxon>Bacteria</taxon>
        <taxon>Bacillati</taxon>
        <taxon>Bacillota</taxon>
        <taxon>Bacilli</taxon>
        <taxon>Lactobacillales</taxon>
        <taxon>Lactobacillaceae</taxon>
        <taxon>Levilactobacillus</taxon>
    </lineage>
</organism>
<dbReference type="PRINTS" id="PR00843">
    <property type="entry name" value="GLHYDRLASE30"/>
</dbReference>
<dbReference type="InterPro" id="IPR033453">
    <property type="entry name" value="Glyco_hydro_30_TIM-barrel"/>
</dbReference>
<proteinExistence type="inferred from homology"/>
<keyword evidence="8" id="KW-1185">Reference proteome</keyword>
<dbReference type="PANTHER" id="PTHR11069">
    <property type="entry name" value="GLUCOSYLCERAMIDASE"/>
    <property type="match status" value="1"/>
</dbReference>
<dbReference type="PANTHER" id="PTHR11069:SF23">
    <property type="entry name" value="LYSOSOMAL ACID GLUCOSYLCERAMIDASE"/>
    <property type="match status" value="1"/>
</dbReference>